<evidence type="ECO:0000313" key="2">
    <source>
        <dbReference type="EMBL" id="KAJ1085118.1"/>
    </source>
</evidence>
<sequence length="114" mass="12518">MLRLRRQVLPPRIAGECSVYRLVQQISVRLSTNSIDPSSPPQTLDDVSHNDPHCTRLAETVVVPGSPSLITPSTSQATLQTGPPDEVWRTNETPQSLLLEFGSMASELVQYGHL</sequence>
<feature type="region of interest" description="Disordered" evidence="1">
    <location>
        <begin position="65"/>
        <end position="87"/>
    </location>
</feature>
<dbReference type="Proteomes" id="UP001066276">
    <property type="component" value="Chromosome 12"/>
</dbReference>
<accession>A0AAV7L1T7</accession>
<organism evidence="2 3">
    <name type="scientific">Pleurodeles waltl</name>
    <name type="common">Iberian ribbed newt</name>
    <dbReference type="NCBI Taxonomy" id="8319"/>
    <lineage>
        <taxon>Eukaryota</taxon>
        <taxon>Metazoa</taxon>
        <taxon>Chordata</taxon>
        <taxon>Craniata</taxon>
        <taxon>Vertebrata</taxon>
        <taxon>Euteleostomi</taxon>
        <taxon>Amphibia</taxon>
        <taxon>Batrachia</taxon>
        <taxon>Caudata</taxon>
        <taxon>Salamandroidea</taxon>
        <taxon>Salamandridae</taxon>
        <taxon>Pleurodelinae</taxon>
        <taxon>Pleurodeles</taxon>
    </lineage>
</organism>
<evidence type="ECO:0000313" key="3">
    <source>
        <dbReference type="Proteomes" id="UP001066276"/>
    </source>
</evidence>
<evidence type="ECO:0000256" key="1">
    <source>
        <dbReference type="SAM" id="MobiDB-lite"/>
    </source>
</evidence>
<dbReference type="AlphaFoldDB" id="A0AAV7L1T7"/>
<proteinExistence type="predicted"/>
<dbReference type="EMBL" id="JANPWB010000016">
    <property type="protein sequence ID" value="KAJ1085118.1"/>
    <property type="molecule type" value="Genomic_DNA"/>
</dbReference>
<gene>
    <name evidence="2" type="ORF">NDU88_005251</name>
</gene>
<feature type="compositionally biased region" description="Polar residues" evidence="1">
    <location>
        <begin position="68"/>
        <end position="81"/>
    </location>
</feature>
<name>A0AAV7L1T7_PLEWA</name>
<keyword evidence="3" id="KW-1185">Reference proteome</keyword>
<comment type="caution">
    <text evidence="2">The sequence shown here is derived from an EMBL/GenBank/DDBJ whole genome shotgun (WGS) entry which is preliminary data.</text>
</comment>
<feature type="non-terminal residue" evidence="2">
    <location>
        <position position="114"/>
    </location>
</feature>
<reference evidence="2" key="1">
    <citation type="journal article" date="2022" name="bioRxiv">
        <title>Sequencing and chromosome-scale assembly of the giantPleurodeles waltlgenome.</title>
        <authorList>
            <person name="Brown T."/>
            <person name="Elewa A."/>
            <person name="Iarovenko S."/>
            <person name="Subramanian E."/>
            <person name="Araus A.J."/>
            <person name="Petzold A."/>
            <person name="Susuki M."/>
            <person name="Suzuki K.-i.T."/>
            <person name="Hayashi T."/>
            <person name="Toyoda A."/>
            <person name="Oliveira C."/>
            <person name="Osipova E."/>
            <person name="Leigh N.D."/>
            <person name="Simon A."/>
            <person name="Yun M.H."/>
        </authorList>
    </citation>
    <scope>NUCLEOTIDE SEQUENCE</scope>
    <source>
        <strain evidence="2">20211129_DDA</strain>
        <tissue evidence="2">Liver</tissue>
    </source>
</reference>
<feature type="region of interest" description="Disordered" evidence="1">
    <location>
        <begin position="32"/>
        <end position="51"/>
    </location>
</feature>
<protein>
    <submittedName>
        <fullName evidence="2">Uncharacterized protein</fullName>
    </submittedName>
</protein>